<evidence type="ECO:0000256" key="1">
    <source>
        <dbReference type="SAM" id="MobiDB-lite"/>
    </source>
</evidence>
<sequence>DILRCLGLPTCDNPMRAEDMDLGDATKFYQYEVNLTFVGVVGMLDHPRKEVRDSIEECRKAGIRVIVITGQSEEAMKHGGFGGQSEGRMQHINELLKLAVEALSVVKDTITSPQSSFFPSTVKLEIVVNVQGTGGAERALQVDDAEEKAQKPSTGPNRPNLVSSVPQVINALPPVPWGVPPPRVIQNQRRTVPPNIQLQTNPRFFFQQRTVNEGVDKQKAKKEDPRRKPTGQRSGIPLDKDFYANLGLLPFAEESSKSDTSSAKKQEGTPSSKSLRPTLNDGNGRVPGYPNQYPPQPHRNQNPSLPPPPPSPLIPSPPLYKYLSLPSPPPRMDARHRGHPPFPDPSARMLSNGVDPPRVDPNRYQGHPHRMPLNEYQNRLPAPPMDRYLSPQMHSNGVDPPPFPRMRPNWERYPSEPYPKEFSAPSLLAPQHSYPKGFDRNLGPTSQPLRGFEPSSKHTVFPSGPVPLVVEFDDSFFTDKDIPKEYMKLEEKFEQSAVPELAVAGRASIGVPWENSGQVPAPRPPPEVVDLENLQKMVPHSKIPTNVITDEGRSGGPSRTLGDEDPYVLMPEDMKVPAFPLAPLEGRESSRHPGPPSASRHPMSPSASRHPMSPSASRHPMPPSANRHPMPLSANRHPMLPSANNGFPPPNRSPPRFSPPPPRFSSPPRFGPPKPVPSQPFVRRNQFRRPFPGEFVDRGLIGEEEQSQISPSKQMPHHSKKRVPRPYGIRQQFLFNQSMRQQFLFNQSMRQQFLFNQSMR</sequence>
<dbReference type="OrthoDB" id="1915754at2759"/>
<protein>
    <submittedName>
        <fullName evidence="2">Uncharacterized protein</fullName>
    </submittedName>
</protein>
<dbReference type="AlphaFoldDB" id="A0A7R8ZUD4"/>
<feature type="region of interest" description="Disordered" evidence="1">
    <location>
        <begin position="138"/>
        <end position="163"/>
    </location>
</feature>
<dbReference type="Gene3D" id="3.40.50.1000">
    <property type="entry name" value="HAD superfamily/HAD-like"/>
    <property type="match status" value="1"/>
</dbReference>
<feature type="region of interest" description="Disordered" evidence="1">
    <location>
        <begin position="211"/>
        <end position="239"/>
    </location>
</feature>
<dbReference type="SUPFAM" id="SSF56784">
    <property type="entry name" value="HAD-like"/>
    <property type="match status" value="1"/>
</dbReference>
<feature type="compositionally biased region" description="Pro residues" evidence="1">
    <location>
        <begin position="647"/>
        <end position="678"/>
    </location>
</feature>
<feature type="compositionally biased region" description="Basic and acidic residues" evidence="1">
    <location>
        <begin position="254"/>
        <end position="267"/>
    </location>
</feature>
<feature type="non-terminal residue" evidence="2">
    <location>
        <position position="1"/>
    </location>
</feature>
<dbReference type="Gene3D" id="3.40.1110.10">
    <property type="entry name" value="Calcium-transporting ATPase, cytoplasmic domain N"/>
    <property type="match status" value="1"/>
</dbReference>
<evidence type="ECO:0000313" key="2">
    <source>
        <dbReference type="EMBL" id="CAD7234767.1"/>
    </source>
</evidence>
<accession>A0A7R8ZUD4</accession>
<feature type="region of interest" description="Disordered" evidence="1">
    <location>
        <begin position="704"/>
        <end position="723"/>
    </location>
</feature>
<feature type="compositionally biased region" description="Basic and acidic residues" evidence="1">
    <location>
        <begin position="214"/>
        <end position="227"/>
    </location>
</feature>
<feature type="region of interest" description="Disordered" evidence="1">
    <location>
        <begin position="253"/>
        <end position="408"/>
    </location>
</feature>
<feature type="compositionally biased region" description="Polar residues" evidence="1">
    <location>
        <begin position="151"/>
        <end position="163"/>
    </location>
</feature>
<dbReference type="GO" id="GO:0000166">
    <property type="term" value="F:nucleotide binding"/>
    <property type="evidence" value="ECO:0007669"/>
    <property type="project" value="InterPro"/>
</dbReference>
<feature type="region of interest" description="Disordered" evidence="1">
    <location>
        <begin position="537"/>
        <end position="694"/>
    </location>
</feature>
<dbReference type="InterPro" id="IPR023299">
    <property type="entry name" value="ATPase_P-typ_cyto_dom_N"/>
</dbReference>
<feature type="compositionally biased region" description="Polar residues" evidence="1">
    <location>
        <begin position="268"/>
        <end position="281"/>
    </location>
</feature>
<organism evidence="2">
    <name type="scientific">Cyprideis torosa</name>
    <dbReference type="NCBI Taxonomy" id="163714"/>
    <lineage>
        <taxon>Eukaryota</taxon>
        <taxon>Metazoa</taxon>
        <taxon>Ecdysozoa</taxon>
        <taxon>Arthropoda</taxon>
        <taxon>Crustacea</taxon>
        <taxon>Oligostraca</taxon>
        <taxon>Ostracoda</taxon>
        <taxon>Podocopa</taxon>
        <taxon>Podocopida</taxon>
        <taxon>Cytherocopina</taxon>
        <taxon>Cytheroidea</taxon>
        <taxon>Cytherideidae</taxon>
        <taxon>Cyprideis</taxon>
    </lineage>
</organism>
<dbReference type="InterPro" id="IPR036412">
    <property type="entry name" value="HAD-like_sf"/>
</dbReference>
<feature type="region of interest" description="Disordered" evidence="1">
    <location>
        <begin position="421"/>
        <end position="464"/>
    </location>
</feature>
<proteinExistence type="predicted"/>
<gene>
    <name evidence="2" type="ORF">CTOB1V02_LOCUS12583</name>
</gene>
<dbReference type="InterPro" id="IPR023214">
    <property type="entry name" value="HAD_sf"/>
</dbReference>
<dbReference type="EMBL" id="OB669761">
    <property type="protein sequence ID" value="CAD7234767.1"/>
    <property type="molecule type" value="Genomic_DNA"/>
</dbReference>
<feature type="compositionally biased region" description="Pro residues" evidence="1">
    <location>
        <begin position="304"/>
        <end position="318"/>
    </location>
</feature>
<reference evidence="2" key="1">
    <citation type="submission" date="2020-11" db="EMBL/GenBank/DDBJ databases">
        <authorList>
            <person name="Tran Van P."/>
        </authorList>
    </citation>
    <scope>NUCLEOTIDE SEQUENCE</scope>
</reference>
<name>A0A7R8ZUD4_9CRUS</name>